<dbReference type="GO" id="GO:0009976">
    <property type="term" value="F:tocopherol cyclase activity"/>
    <property type="evidence" value="ECO:0007669"/>
    <property type="project" value="InterPro"/>
</dbReference>
<evidence type="ECO:0008006" key="3">
    <source>
        <dbReference type="Google" id="ProtNLM"/>
    </source>
</evidence>
<dbReference type="Pfam" id="PF14249">
    <property type="entry name" value="Tocopherol_cycl"/>
    <property type="match status" value="1"/>
</dbReference>
<dbReference type="STRING" id="36849.OXPF_41740"/>
<sequence length="320" mass="36923">MFKVFRQEAFLGKLSYKRYFEGWYFKHVSRNLLNAYSFIPGISLCPENPHAFIQVIDGVTGETKYIQYSLDEFSWDSKGFMVKVGHSVFTDKHISVNIQDEKTKIAAKINYKDSVKYPKSLLSPGIMGWYSYVPYMECKHAIVSLNHDLWGEMSIDGKTFDFTGGKGYIEKDWGTSFPKEWLWLHCNNFESKDASVFISIANIPWLKSYFIGFIAFLYTGKELFRFATYNKSKITKLVKVENSIHISIMNNKYKMDMEIQPENSGVLMAPVMGNMDRRIKESIDSKVTVRLEDTKGGIIFGDNGIRAGLEVIDSIFHYFI</sequence>
<gene>
    <name evidence="1" type="ORF">OXPF_41740</name>
</gene>
<evidence type="ECO:0000313" key="2">
    <source>
        <dbReference type="Proteomes" id="UP000050326"/>
    </source>
</evidence>
<organism evidence="1 2">
    <name type="scientific">Oxobacter pfennigii</name>
    <dbReference type="NCBI Taxonomy" id="36849"/>
    <lineage>
        <taxon>Bacteria</taxon>
        <taxon>Bacillati</taxon>
        <taxon>Bacillota</taxon>
        <taxon>Clostridia</taxon>
        <taxon>Eubacteriales</taxon>
        <taxon>Clostridiaceae</taxon>
        <taxon>Oxobacter</taxon>
    </lineage>
</organism>
<keyword evidence="2" id="KW-1185">Reference proteome</keyword>
<dbReference type="InterPro" id="IPR025893">
    <property type="entry name" value="Tocopherol_cyclase"/>
</dbReference>
<name>A0A0P8W436_9CLOT</name>
<accession>A0A0P8W436</accession>
<dbReference type="SUPFAM" id="SSF159245">
    <property type="entry name" value="AttH-like"/>
    <property type="match status" value="1"/>
</dbReference>
<dbReference type="OrthoDB" id="9772627at2"/>
<dbReference type="RefSeq" id="WP_054877104.1">
    <property type="nucleotide sequence ID" value="NZ_LKET01000068.1"/>
</dbReference>
<comment type="caution">
    <text evidence="1">The sequence shown here is derived from an EMBL/GenBank/DDBJ whole genome shotgun (WGS) entry which is preliminary data.</text>
</comment>
<dbReference type="AlphaFoldDB" id="A0A0P8W436"/>
<dbReference type="PATRIC" id="fig|36849.3.peg.4410"/>
<dbReference type="EMBL" id="LKET01000068">
    <property type="protein sequence ID" value="KPU42389.1"/>
    <property type="molecule type" value="Genomic_DNA"/>
</dbReference>
<dbReference type="PANTHER" id="PTHR35309">
    <property type="match status" value="1"/>
</dbReference>
<reference evidence="1 2" key="1">
    <citation type="submission" date="2015-09" db="EMBL/GenBank/DDBJ databases">
        <title>Genome sequence of Oxobacter pfennigii DSM 3222.</title>
        <authorList>
            <person name="Poehlein A."/>
            <person name="Bengelsdorf F.R."/>
            <person name="Schiel-Bengelsdorf B."/>
            <person name="Duerre P."/>
            <person name="Daniel R."/>
        </authorList>
    </citation>
    <scope>NUCLEOTIDE SEQUENCE [LARGE SCALE GENOMIC DNA]</scope>
    <source>
        <strain evidence="1 2">DSM 3222</strain>
    </source>
</reference>
<proteinExistence type="predicted"/>
<evidence type="ECO:0000313" key="1">
    <source>
        <dbReference type="EMBL" id="KPU42389.1"/>
    </source>
</evidence>
<dbReference type="Proteomes" id="UP000050326">
    <property type="component" value="Unassembled WGS sequence"/>
</dbReference>
<protein>
    <recommendedName>
        <fullName evidence="3">Tocopherol cyclase</fullName>
    </recommendedName>
</protein>
<dbReference type="PANTHER" id="PTHR35309:SF4">
    <property type="entry name" value="TOCOPHEROL CYCLASE"/>
    <property type="match status" value="1"/>
</dbReference>